<feature type="transmembrane region" description="Helical" evidence="6">
    <location>
        <begin position="25"/>
        <end position="45"/>
    </location>
</feature>
<reference evidence="8 9" key="1">
    <citation type="submission" date="2019-04" db="EMBL/GenBank/DDBJ databases">
        <title>Microbes associate with the intestines of laboratory mice.</title>
        <authorList>
            <person name="Navarre W."/>
            <person name="Wong E."/>
            <person name="Huang K."/>
            <person name="Tropini C."/>
            <person name="Ng K."/>
            <person name="Yu B."/>
        </authorList>
    </citation>
    <scope>NUCLEOTIDE SEQUENCE [LARGE SCALE GENOMIC DNA]</scope>
    <source>
        <strain evidence="8 9">NM50_B9-20</strain>
    </source>
</reference>
<dbReference type="SUPFAM" id="SSF103473">
    <property type="entry name" value="MFS general substrate transporter"/>
    <property type="match status" value="1"/>
</dbReference>
<keyword evidence="2" id="KW-0813">Transport</keyword>
<dbReference type="InterPro" id="IPR053160">
    <property type="entry name" value="MFS_DHA3_Transporter"/>
</dbReference>
<dbReference type="Gene3D" id="1.20.1250.20">
    <property type="entry name" value="MFS general substrate transporter like domains"/>
    <property type="match status" value="1"/>
</dbReference>
<dbReference type="Pfam" id="PF07690">
    <property type="entry name" value="MFS_1"/>
    <property type="match status" value="1"/>
</dbReference>
<keyword evidence="3 6" id="KW-0812">Transmembrane</keyword>
<sequence length="403" mass="45497">MLKNNYRKLELIKMNKIKKNIRNDYLYRFLSSFDITSAIWVLYLGYKGMNLAEIGLLEGIFHITGFISEIPTGALADLFGRRKIMIIGRITSLISAIIMLFSNSFLGFAIGFILSAWGYNLNSGSEEALIYDTLKTLKREDEYLKINGRLNLIIEISQGLAVFIGGLLSQIDFSISYITAIVIGVFSLTVSFNFTEVDIRETHEERVTVINHFKTSINILKNNRRLLNILMYFPLIYTFSAIIYFYGQQFLSDSGYSRVSISTIFLFNGILSSLGAILSDKIYKKFKSKGWISISMLISLLIVLMGYSSKETTILIFVSIGFLTSILQPISSKLINSSVESRQRATIISVESMFYSLMMILLFPLCGYIGDIISLEISFKLIGVIGLAITIVEFLVIKKNSIK</sequence>
<dbReference type="OrthoDB" id="9816124at2"/>
<dbReference type="InterPro" id="IPR020846">
    <property type="entry name" value="MFS_dom"/>
</dbReference>
<keyword evidence="9" id="KW-1185">Reference proteome</keyword>
<evidence type="ECO:0000256" key="5">
    <source>
        <dbReference type="ARBA" id="ARBA00023136"/>
    </source>
</evidence>
<dbReference type="GO" id="GO:0022857">
    <property type="term" value="F:transmembrane transporter activity"/>
    <property type="evidence" value="ECO:0007669"/>
    <property type="project" value="InterPro"/>
</dbReference>
<gene>
    <name evidence="8" type="ORF">E5347_11960</name>
</gene>
<evidence type="ECO:0000256" key="2">
    <source>
        <dbReference type="ARBA" id="ARBA00022448"/>
    </source>
</evidence>
<dbReference type="AlphaFoldDB" id="A0A4S2DHW2"/>
<feature type="transmembrane region" description="Helical" evidence="6">
    <location>
        <begin position="379"/>
        <end position="397"/>
    </location>
</feature>
<feature type="transmembrane region" description="Helical" evidence="6">
    <location>
        <begin position="92"/>
        <end position="117"/>
    </location>
</feature>
<evidence type="ECO:0000313" key="8">
    <source>
        <dbReference type="EMBL" id="TGY41717.1"/>
    </source>
</evidence>
<proteinExistence type="predicted"/>
<dbReference type="Proteomes" id="UP000306888">
    <property type="component" value="Unassembled WGS sequence"/>
</dbReference>
<evidence type="ECO:0000259" key="7">
    <source>
        <dbReference type="PROSITE" id="PS50850"/>
    </source>
</evidence>
<organism evidence="8 9">
    <name type="scientific">Clostridium sartagoforme</name>
    <dbReference type="NCBI Taxonomy" id="84031"/>
    <lineage>
        <taxon>Bacteria</taxon>
        <taxon>Bacillati</taxon>
        <taxon>Bacillota</taxon>
        <taxon>Clostridia</taxon>
        <taxon>Eubacteriales</taxon>
        <taxon>Clostridiaceae</taxon>
        <taxon>Clostridium</taxon>
    </lineage>
</organism>
<dbReference type="InterPro" id="IPR011701">
    <property type="entry name" value="MFS"/>
</dbReference>
<evidence type="ECO:0000256" key="3">
    <source>
        <dbReference type="ARBA" id="ARBA00022692"/>
    </source>
</evidence>
<feature type="domain" description="Major facilitator superfamily (MFS) profile" evidence="7">
    <location>
        <begin position="1"/>
        <end position="401"/>
    </location>
</feature>
<dbReference type="PANTHER" id="PTHR23530">
    <property type="entry name" value="TRANSPORT PROTEIN-RELATED"/>
    <property type="match status" value="1"/>
</dbReference>
<accession>A0A4S2DHW2</accession>
<feature type="transmembrane region" description="Helical" evidence="6">
    <location>
        <begin position="290"/>
        <end position="308"/>
    </location>
</feature>
<feature type="transmembrane region" description="Helical" evidence="6">
    <location>
        <begin position="175"/>
        <end position="194"/>
    </location>
</feature>
<protein>
    <submittedName>
        <fullName evidence="8">MFS transporter</fullName>
    </submittedName>
</protein>
<dbReference type="InterPro" id="IPR036259">
    <property type="entry name" value="MFS_trans_sf"/>
</dbReference>
<dbReference type="InterPro" id="IPR005829">
    <property type="entry name" value="Sugar_transporter_CS"/>
</dbReference>
<dbReference type="PANTHER" id="PTHR23530:SF1">
    <property type="entry name" value="PERMEASE, MAJOR FACILITATOR SUPERFAMILY-RELATED"/>
    <property type="match status" value="1"/>
</dbReference>
<evidence type="ECO:0000256" key="4">
    <source>
        <dbReference type="ARBA" id="ARBA00022989"/>
    </source>
</evidence>
<keyword evidence="4 6" id="KW-1133">Transmembrane helix</keyword>
<name>A0A4S2DHW2_9CLOT</name>
<evidence type="ECO:0000313" key="9">
    <source>
        <dbReference type="Proteomes" id="UP000306888"/>
    </source>
</evidence>
<dbReference type="PROSITE" id="PS50850">
    <property type="entry name" value="MFS"/>
    <property type="match status" value="1"/>
</dbReference>
<dbReference type="PROSITE" id="PS00216">
    <property type="entry name" value="SUGAR_TRANSPORT_1"/>
    <property type="match status" value="1"/>
</dbReference>
<feature type="transmembrane region" description="Helical" evidence="6">
    <location>
        <begin position="259"/>
        <end position="278"/>
    </location>
</feature>
<dbReference type="EMBL" id="SRYR01000006">
    <property type="protein sequence ID" value="TGY41717.1"/>
    <property type="molecule type" value="Genomic_DNA"/>
</dbReference>
<comment type="subcellular location">
    <subcellularLocation>
        <location evidence="1">Cell membrane</location>
        <topology evidence="1">Multi-pass membrane protein</topology>
    </subcellularLocation>
</comment>
<feature type="transmembrane region" description="Helical" evidence="6">
    <location>
        <begin position="226"/>
        <end position="247"/>
    </location>
</feature>
<dbReference type="GO" id="GO:0005886">
    <property type="term" value="C:plasma membrane"/>
    <property type="evidence" value="ECO:0007669"/>
    <property type="project" value="UniProtKB-SubCell"/>
</dbReference>
<feature type="transmembrane region" description="Helical" evidence="6">
    <location>
        <begin position="353"/>
        <end position="373"/>
    </location>
</feature>
<comment type="caution">
    <text evidence="8">The sequence shown here is derived from an EMBL/GenBank/DDBJ whole genome shotgun (WGS) entry which is preliminary data.</text>
</comment>
<feature type="transmembrane region" description="Helical" evidence="6">
    <location>
        <begin position="314"/>
        <end position="332"/>
    </location>
</feature>
<evidence type="ECO:0000256" key="6">
    <source>
        <dbReference type="SAM" id="Phobius"/>
    </source>
</evidence>
<feature type="transmembrane region" description="Helical" evidence="6">
    <location>
        <begin position="60"/>
        <end position="80"/>
    </location>
</feature>
<evidence type="ECO:0000256" key="1">
    <source>
        <dbReference type="ARBA" id="ARBA00004651"/>
    </source>
</evidence>
<keyword evidence="5 6" id="KW-0472">Membrane</keyword>